<protein>
    <recommendedName>
        <fullName evidence="3">TniQ protein</fullName>
    </recommendedName>
</protein>
<dbReference type="EMBL" id="JAWIIV010000002">
    <property type="protein sequence ID" value="MEC4718402.1"/>
    <property type="molecule type" value="Genomic_DNA"/>
</dbReference>
<proteinExistence type="predicted"/>
<keyword evidence="2" id="KW-1185">Reference proteome</keyword>
<dbReference type="RefSeq" id="WP_326505125.1">
    <property type="nucleotide sequence ID" value="NZ_JAWIIV010000002.1"/>
</dbReference>
<evidence type="ECO:0008006" key="3">
    <source>
        <dbReference type="Google" id="ProtNLM"/>
    </source>
</evidence>
<evidence type="ECO:0000313" key="1">
    <source>
        <dbReference type="EMBL" id="MEC4718402.1"/>
    </source>
</evidence>
<name>A0ABU6J451_9BURK</name>
<comment type="caution">
    <text evidence="1">The sequence shown here is derived from an EMBL/GenBank/DDBJ whole genome shotgun (WGS) entry which is preliminary data.</text>
</comment>
<reference evidence="1 2" key="1">
    <citation type="submission" date="2023-10" db="EMBL/GenBank/DDBJ databases">
        <title>Noviherbaspirillum sp. CPCC 100848 genome assembly.</title>
        <authorList>
            <person name="Li X.Y."/>
            <person name="Fang X.M."/>
        </authorList>
    </citation>
    <scope>NUCLEOTIDE SEQUENCE [LARGE SCALE GENOMIC DNA]</scope>
    <source>
        <strain evidence="1 2">CPCC 100848</strain>
    </source>
</reference>
<sequence length="517" mass="58260">MKVARILVDEPLHLEKSWCWREDWIHGFDSVYALLSKFAMLNALNASEIAQIFIRRDCGKKTAIVRSPAVDLRHSAMFDLAQMARLLRLQTQHIQQAFLPEQLANGRRRFRDMLCWCPQCARTGFHSPAFQLELIRSCPVHGNPIRTCCQACGASIPYQLQAAVFAQPFRCPACHADFAPALRDPKERLLAALPPMTSWISDLAALCAFEDRTLPTRQDINRQRIRAGLGPVVFASSNWQRSAADYPAFIDSVWRALGEQQWTSRPSGARPVLTVETKGPSELPIRCKSQRKLVLLPAIVRNKVAASATKKAWDERLRAGYLVYGAVRRYLWRHVLRDHRCCITSAGYCLDWRLEGVSTATICPVAEAFLRWRMHWEGNGTPSSLLAPQQAQPWGLARWMSAHAPICPSCWTRGAEQWVSNHVLGRHAIATLCSFMEIALANQQGGRIAWHSATVSARHLPYWAITGRDTMIAPVKLFSECGRVPILLALIVKLPMTIEHKQRHQDALQGIRDTAMG</sequence>
<accession>A0ABU6J451</accession>
<gene>
    <name evidence="1" type="ORF">RY831_04545</name>
</gene>
<organism evidence="1 2">
    <name type="scientific">Noviherbaspirillum album</name>
    <dbReference type="NCBI Taxonomy" id="3080276"/>
    <lineage>
        <taxon>Bacteria</taxon>
        <taxon>Pseudomonadati</taxon>
        <taxon>Pseudomonadota</taxon>
        <taxon>Betaproteobacteria</taxon>
        <taxon>Burkholderiales</taxon>
        <taxon>Oxalobacteraceae</taxon>
        <taxon>Noviherbaspirillum</taxon>
    </lineage>
</organism>
<dbReference type="Proteomes" id="UP001352263">
    <property type="component" value="Unassembled WGS sequence"/>
</dbReference>
<evidence type="ECO:0000313" key="2">
    <source>
        <dbReference type="Proteomes" id="UP001352263"/>
    </source>
</evidence>